<keyword evidence="2" id="KW-1185">Reference proteome</keyword>
<dbReference type="EMBL" id="BAAACF010000008">
    <property type="protein sequence ID" value="GAA0729929.1"/>
    <property type="molecule type" value="Genomic_DNA"/>
</dbReference>
<name>A0ABN1J6T4_9CLOT</name>
<sequence>MSDYKLDIIGSIELSDYSSIYDYMEIVNENDNLTINLRGEKEDFDILCSMLKEKGFNIVKKQNIENNSHYILATKRDKDYPNTMI</sequence>
<accession>A0ABN1J6T4</accession>
<organism evidence="1 2">
    <name type="scientific">Clostridium malenominatum</name>
    <dbReference type="NCBI Taxonomy" id="1539"/>
    <lineage>
        <taxon>Bacteria</taxon>
        <taxon>Bacillati</taxon>
        <taxon>Bacillota</taxon>
        <taxon>Clostridia</taxon>
        <taxon>Eubacteriales</taxon>
        <taxon>Clostridiaceae</taxon>
        <taxon>Clostridium</taxon>
    </lineage>
</organism>
<evidence type="ECO:0000313" key="2">
    <source>
        <dbReference type="Proteomes" id="UP001500339"/>
    </source>
</evidence>
<dbReference type="RefSeq" id="WP_343771082.1">
    <property type="nucleotide sequence ID" value="NZ_BAAACF010000008.1"/>
</dbReference>
<dbReference type="Proteomes" id="UP001500339">
    <property type="component" value="Unassembled WGS sequence"/>
</dbReference>
<proteinExistence type="predicted"/>
<comment type="caution">
    <text evidence="1">The sequence shown here is derived from an EMBL/GenBank/DDBJ whole genome shotgun (WGS) entry which is preliminary data.</text>
</comment>
<evidence type="ECO:0000313" key="1">
    <source>
        <dbReference type="EMBL" id="GAA0729929.1"/>
    </source>
</evidence>
<gene>
    <name evidence="1" type="ORF">GCM10008905_30630</name>
</gene>
<protein>
    <submittedName>
        <fullName evidence="1">Uncharacterized protein</fullName>
    </submittedName>
</protein>
<reference evidence="1 2" key="1">
    <citation type="journal article" date="2019" name="Int. J. Syst. Evol. Microbiol.">
        <title>The Global Catalogue of Microorganisms (GCM) 10K type strain sequencing project: providing services to taxonomists for standard genome sequencing and annotation.</title>
        <authorList>
            <consortium name="The Broad Institute Genomics Platform"/>
            <consortium name="The Broad Institute Genome Sequencing Center for Infectious Disease"/>
            <person name="Wu L."/>
            <person name="Ma J."/>
        </authorList>
    </citation>
    <scope>NUCLEOTIDE SEQUENCE [LARGE SCALE GENOMIC DNA]</scope>
    <source>
        <strain evidence="1 2">JCM 1405</strain>
    </source>
</reference>